<dbReference type="Proteomes" id="UP000053872">
    <property type="component" value="Unassembled WGS sequence"/>
</dbReference>
<dbReference type="InterPro" id="IPR033227">
    <property type="entry name" value="CAPS"/>
</dbReference>
<feature type="non-terminal residue" evidence="1">
    <location>
        <position position="252"/>
    </location>
</feature>
<gene>
    <name evidence="1" type="ORF">A306_00009023</name>
</gene>
<dbReference type="GO" id="GO:0098793">
    <property type="term" value="C:presynapse"/>
    <property type="evidence" value="ECO:0007669"/>
    <property type="project" value="GOC"/>
</dbReference>
<dbReference type="GO" id="GO:1990504">
    <property type="term" value="P:dense core granule exocytosis"/>
    <property type="evidence" value="ECO:0007669"/>
    <property type="project" value="InterPro"/>
</dbReference>
<name>A0A2I0M9S2_COLLI</name>
<dbReference type="GO" id="GO:0045921">
    <property type="term" value="P:positive regulation of exocytosis"/>
    <property type="evidence" value="ECO:0007669"/>
    <property type="project" value="TreeGrafter"/>
</dbReference>
<dbReference type="InParanoid" id="A0A2I0M9S2"/>
<dbReference type="GO" id="GO:0016079">
    <property type="term" value="P:synaptic vesicle exocytosis"/>
    <property type="evidence" value="ECO:0007669"/>
    <property type="project" value="InterPro"/>
</dbReference>
<dbReference type="AlphaFoldDB" id="A0A2I0M9S2"/>
<evidence type="ECO:0000313" key="1">
    <source>
        <dbReference type="EMBL" id="PKK26434.1"/>
    </source>
</evidence>
<organism evidence="1 2">
    <name type="scientific">Columba livia</name>
    <name type="common">Rock dove</name>
    <dbReference type="NCBI Taxonomy" id="8932"/>
    <lineage>
        <taxon>Eukaryota</taxon>
        <taxon>Metazoa</taxon>
        <taxon>Chordata</taxon>
        <taxon>Craniata</taxon>
        <taxon>Vertebrata</taxon>
        <taxon>Euteleostomi</taxon>
        <taxon>Archelosauria</taxon>
        <taxon>Archosauria</taxon>
        <taxon>Dinosauria</taxon>
        <taxon>Saurischia</taxon>
        <taxon>Theropoda</taxon>
        <taxon>Coelurosauria</taxon>
        <taxon>Aves</taxon>
        <taxon>Neognathae</taxon>
        <taxon>Neoaves</taxon>
        <taxon>Columbimorphae</taxon>
        <taxon>Columbiformes</taxon>
        <taxon>Columbidae</taxon>
        <taxon>Columba</taxon>
    </lineage>
</organism>
<dbReference type="GO" id="GO:0098978">
    <property type="term" value="C:glutamatergic synapse"/>
    <property type="evidence" value="ECO:0007669"/>
    <property type="project" value="TreeGrafter"/>
</dbReference>
<comment type="caution">
    <text evidence="1">The sequence shown here is derived from an EMBL/GenBank/DDBJ whole genome shotgun (WGS) entry which is preliminary data.</text>
</comment>
<accession>A0A2I0M9S2</accession>
<protein>
    <submittedName>
        <fullName evidence="1">Calcium-dependent secretion activator 1-like</fullName>
    </submittedName>
</protein>
<dbReference type="EMBL" id="AKCR02000026">
    <property type="protein sequence ID" value="PKK26434.1"/>
    <property type="molecule type" value="Genomic_DNA"/>
</dbReference>
<reference evidence="1 2" key="1">
    <citation type="journal article" date="2013" name="Science">
        <title>Genomic diversity and evolution of the head crest in the rock pigeon.</title>
        <authorList>
            <person name="Shapiro M.D."/>
            <person name="Kronenberg Z."/>
            <person name="Li C."/>
            <person name="Domyan E.T."/>
            <person name="Pan H."/>
            <person name="Campbell M."/>
            <person name="Tan H."/>
            <person name="Huff C.D."/>
            <person name="Hu H."/>
            <person name="Vickrey A.I."/>
            <person name="Nielsen S.C."/>
            <person name="Stringham S.A."/>
            <person name="Hu H."/>
            <person name="Willerslev E."/>
            <person name="Gilbert M.T."/>
            <person name="Yandell M."/>
            <person name="Zhang G."/>
            <person name="Wang J."/>
        </authorList>
    </citation>
    <scope>NUCLEOTIDE SEQUENCE [LARGE SCALE GENOMIC DNA]</scope>
    <source>
        <tissue evidence="1">Blood</tissue>
    </source>
</reference>
<dbReference type="PANTHER" id="PTHR12166:SF6">
    <property type="entry name" value="CALCIUM-DEPENDENT SECRETION ACTIVATOR 1"/>
    <property type="match status" value="1"/>
</dbReference>
<dbReference type="STRING" id="8932.A0A2I0M9S2"/>
<sequence length="252" mass="28972">MMMKGQGPRISKQQLQTIKDRFQAFLNGETQIVADEAFINAVQSYYEVFLKSDRVARMVQSGGCSANDSREVFKKHIEKRVRSLPEIDGLSKETVLSSWMAKFDAIYRGEEDPRKQQARMTASAASELILSKEQLYEMFQNILGIKKFEHQLLYNACQLDNPDEQAAQIRRELDGRLQMAEQIAKMLSVTNKALMGLKSFGMIYLAILDNQEAITRRKRKRSNQREIAQARDLPFSSSPSIELCQIVEFYQK</sequence>
<proteinExistence type="predicted"/>
<keyword evidence="2" id="KW-1185">Reference proteome</keyword>
<dbReference type="PANTHER" id="PTHR12166">
    <property type="entry name" value="CALCIUM-DEPENDENT SECRETION ACTIVATOR"/>
    <property type="match status" value="1"/>
</dbReference>
<evidence type="ECO:0000313" key="2">
    <source>
        <dbReference type="Proteomes" id="UP000053872"/>
    </source>
</evidence>